<keyword evidence="6 11" id="KW-0406">Ion transport</keyword>
<organism evidence="14 15">
    <name type="scientific">Acanthaster planci</name>
    <name type="common">Crown-of-thorns starfish</name>
    <dbReference type="NCBI Taxonomy" id="133434"/>
    <lineage>
        <taxon>Eukaryota</taxon>
        <taxon>Metazoa</taxon>
        <taxon>Echinodermata</taxon>
        <taxon>Eleutherozoa</taxon>
        <taxon>Asterozoa</taxon>
        <taxon>Asteroidea</taxon>
        <taxon>Valvatacea</taxon>
        <taxon>Valvatida</taxon>
        <taxon>Acanthasteridae</taxon>
        <taxon>Acanthaster</taxon>
    </lineage>
</organism>
<dbReference type="GO" id="GO:0005254">
    <property type="term" value="F:chloride channel activity"/>
    <property type="evidence" value="ECO:0007669"/>
    <property type="project" value="UniProtKB-UniRule"/>
</dbReference>
<dbReference type="OMA" id="KCDHNGF"/>
<feature type="transmembrane region" description="Helical" evidence="11">
    <location>
        <begin position="592"/>
        <end position="609"/>
    </location>
</feature>
<evidence type="ECO:0000256" key="8">
    <source>
        <dbReference type="ARBA" id="ARBA00023136"/>
    </source>
</evidence>
<dbReference type="PANTHER" id="PTHR11689">
    <property type="entry name" value="CHLORIDE CHANNEL PROTEIN CLC FAMILY MEMBER"/>
    <property type="match status" value="1"/>
</dbReference>
<dbReference type="Pfam" id="PF00571">
    <property type="entry name" value="CBS"/>
    <property type="match status" value="1"/>
</dbReference>
<dbReference type="OrthoDB" id="428525at2759"/>
<feature type="transmembrane region" description="Helical" evidence="11">
    <location>
        <begin position="429"/>
        <end position="451"/>
    </location>
</feature>
<dbReference type="InterPro" id="IPR046342">
    <property type="entry name" value="CBS_dom_sf"/>
</dbReference>
<keyword evidence="4" id="KW-0677">Repeat</keyword>
<dbReference type="SUPFAM" id="SSF54631">
    <property type="entry name" value="CBS-domain pair"/>
    <property type="match status" value="1"/>
</dbReference>
<keyword evidence="7 10" id="KW-0129">CBS domain</keyword>
<evidence type="ECO:0000256" key="10">
    <source>
        <dbReference type="PROSITE-ProRule" id="PRU00703"/>
    </source>
</evidence>
<dbReference type="Pfam" id="PF00654">
    <property type="entry name" value="Voltage_CLC"/>
    <property type="match status" value="1"/>
</dbReference>
<comment type="similarity">
    <text evidence="11">Belongs to the chloride channel (TC 2.A.49) family.</text>
</comment>
<dbReference type="InterPro" id="IPR014743">
    <property type="entry name" value="Cl-channel_core"/>
</dbReference>
<evidence type="ECO:0000256" key="12">
    <source>
        <dbReference type="SAM" id="MobiDB-lite"/>
    </source>
</evidence>
<feature type="transmembrane region" description="Helical" evidence="11">
    <location>
        <begin position="384"/>
        <end position="408"/>
    </location>
</feature>
<dbReference type="AlphaFoldDB" id="A0A8B7YMA2"/>
<evidence type="ECO:0000256" key="3">
    <source>
        <dbReference type="ARBA" id="ARBA00022692"/>
    </source>
</evidence>
<comment type="subcellular location">
    <subcellularLocation>
        <location evidence="1 11">Membrane</location>
        <topology evidence="1 11">Multi-pass membrane protein</topology>
    </subcellularLocation>
</comment>
<dbReference type="RefSeq" id="XP_022093576.1">
    <property type="nucleotide sequence ID" value="XM_022237884.1"/>
</dbReference>
<dbReference type="CDD" id="cd03685">
    <property type="entry name" value="ClC_6_like"/>
    <property type="match status" value="1"/>
</dbReference>
<accession>A0A8B7YMA2</accession>
<dbReference type="InterPro" id="IPR000644">
    <property type="entry name" value="CBS_dom"/>
</dbReference>
<evidence type="ECO:0000256" key="11">
    <source>
        <dbReference type="RuleBase" id="RU361221"/>
    </source>
</evidence>
<evidence type="ECO:0000313" key="14">
    <source>
        <dbReference type="Proteomes" id="UP000694845"/>
    </source>
</evidence>
<dbReference type="CDD" id="cd04591">
    <property type="entry name" value="CBS_pair_voltage-gated_CLC_euk_bac"/>
    <property type="match status" value="1"/>
</dbReference>
<feature type="transmembrane region" description="Helical" evidence="11">
    <location>
        <begin position="306"/>
        <end position="329"/>
    </location>
</feature>
<keyword evidence="2 11" id="KW-0813">Transport</keyword>
<feature type="transmembrane region" description="Helical" evidence="11">
    <location>
        <begin position="142"/>
        <end position="170"/>
    </location>
</feature>
<comment type="caution">
    <text evidence="11">Lacks conserved residue(s) required for the propagation of feature annotation.</text>
</comment>
<keyword evidence="14" id="KW-1185">Reference proteome</keyword>
<dbReference type="GeneID" id="110980859"/>
<evidence type="ECO:0000256" key="1">
    <source>
        <dbReference type="ARBA" id="ARBA00004141"/>
    </source>
</evidence>
<feature type="region of interest" description="Disordered" evidence="12">
    <location>
        <begin position="10"/>
        <end position="33"/>
    </location>
</feature>
<dbReference type="CTD" id="1186"/>
<feature type="domain" description="CBS" evidence="13">
    <location>
        <begin position="758"/>
        <end position="816"/>
    </location>
</feature>
<dbReference type="KEGG" id="aplc:110980859"/>
<evidence type="ECO:0000259" key="13">
    <source>
        <dbReference type="PROSITE" id="PS51371"/>
    </source>
</evidence>
<dbReference type="InterPro" id="IPR051280">
    <property type="entry name" value="Cl-channel/antiporter"/>
</dbReference>
<dbReference type="Gene3D" id="1.10.3080.10">
    <property type="entry name" value="Clc chloride channel"/>
    <property type="match status" value="1"/>
</dbReference>
<evidence type="ECO:0000256" key="9">
    <source>
        <dbReference type="ARBA" id="ARBA00023214"/>
    </source>
</evidence>
<feature type="transmembrane region" description="Helical" evidence="11">
    <location>
        <begin position="190"/>
        <end position="214"/>
    </location>
</feature>
<dbReference type="PANTHER" id="PTHR11689:SF136">
    <property type="entry name" value="H(+)_CL(-) EXCHANGE TRANSPORTER 7"/>
    <property type="match status" value="1"/>
</dbReference>
<evidence type="ECO:0000256" key="7">
    <source>
        <dbReference type="ARBA" id="ARBA00023122"/>
    </source>
</evidence>
<gene>
    <name evidence="15 16" type="primary">LOC110980859</name>
</gene>
<dbReference type="PROSITE" id="PS51371">
    <property type="entry name" value="CBS"/>
    <property type="match status" value="1"/>
</dbReference>
<name>A0A8B7YMA2_ACAPL</name>
<evidence type="ECO:0000256" key="2">
    <source>
        <dbReference type="ARBA" id="ARBA00022448"/>
    </source>
</evidence>
<evidence type="ECO:0000313" key="15">
    <source>
        <dbReference type="RefSeq" id="XP_022093575.1"/>
    </source>
</evidence>
<dbReference type="InterPro" id="IPR001807">
    <property type="entry name" value="ClC"/>
</dbReference>
<feature type="transmembrane region" description="Helical" evidence="11">
    <location>
        <begin position="341"/>
        <end position="364"/>
    </location>
</feature>
<feature type="compositionally biased region" description="Basic and acidic residues" evidence="12">
    <location>
        <begin position="18"/>
        <end position="33"/>
    </location>
</feature>
<keyword evidence="3 11" id="KW-0812">Transmembrane</keyword>
<dbReference type="PRINTS" id="PR00762">
    <property type="entry name" value="CLCHANNEL"/>
</dbReference>
<keyword evidence="5 11" id="KW-1133">Transmembrane helix</keyword>
<feature type="transmembrane region" description="Helical" evidence="11">
    <location>
        <begin position="500"/>
        <end position="521"/>
    </location>
</feature>
<evidence type="ECO:0000256" key="6">
    <source>
        <dbReference type="ARBA" id="ARBA00023065"/>
    </source>
</evidence>
<reference evidence="15 16" key="1">
    <citation type="submission" date="2025-04" db="UniProtKB">
        <authorList>
            <consortium name="RefSeq"/>
        </authorList>
    </citation>
    <scope>IDENTIFICATION</scope>
</reference>
<keyword evidence="9 11" id="KW-0868">Chloride</keyword>
<dbReference type="SUPFAM" id="SSF81340">
    <property type="entry name" value="Clc chloride channel"/>
    <property type="match status" value="1"/>
</dbReference>
<evidence type="ECO:0000313" key="16">
    <source>
        <dbReference type="RefSeq" id="XP_022093576.1"/>
    </source>
</evidence>
<feature type="region of interest" description="Disordered" evidence="12">
    <location>
        <begin position="56"/>
        <end position="76"/>
    </location>
</feature>
<dbReference type="GO" id="GO:0005765">
    <property type="term" value="C:lysosomal membrane"/>
    <property type="evidence" value="ECO:0007669"/>
    <property type="project" value="TreeGrafter"/>
</dbReference>
<protein>
    <recommendedName>
        <fullName evidence="11">Chloride channel protein</fullName>
    </recommendedName>
</protein>
<dbReference type="SMART" id="SM00116">
    <property type="entry name" value="CBS"/>
    <property type="match status" value="2"/>
</dbReference>
<dbReference type="RefSeq" id="XP_022093575.1">
    <property type="nucleotide sequence ID" value="XM_022237883.1"/>
</dbReference>
<dbReference type="FunFam" id="3.10.580.10:FF:000148">
    <property type="entry name" value="Os04g0644800 protein"/>
    <property type="match status" value="1"/>
</dbReference>
<keyword evidence="8 11" id="KW-0472">Membrane</keyword>
<evidence type="ECO:0000256" key="5">
    <source>
        <dbReference type="ARBA" id="ARBA00022989"/>
    </source>
</evidence>
<sequence>MDMRLQLRNFNLDGSEMASERPRRTGVNRPKDERVPLLGDQRYLPRTHHEIGIEHSVQGSAEEESRGMEHSQSPASRLRLRRTMSWKDIYTTDASAPEEIGTTKLLSAKYESLDYDEAENWLHLKEEKLRGTKRFSIARKGLARWFVMFLIGTLTAMVAATIDILISLLAGWKYGVLSSYLVTHIHGTDILVPFIIWLAIDVFFVSIAAVLVAFGEPVAAGSGIPQIKCYLNGVKVPHVVRIRTLVCKMFGVIFAVSGGLSVGKEGPMIHSGSVIAAGVSQGRSTTFKRDFKVFRYFRSDHEKRDFVSGGAAAGVAAAFGAPVGGVLFALEEGASFWNQSLTWRIFFASMMSTFTLNVLLSFWHREPWNLSNPGLINFGPFEGIMYNSYEILVFLLMGVIGGLTGALFNSINYRLSVFRLKYVYSRYSCVIEAMVVAAVTVTLSFLCIYLSDDCRPITRDMKNSLQMFCNDGEYSASASLFFNTPEESVKSLFHDIQGSYNVATLSVFCICYFLLACWTYGVSVPSGLFIPSLLTGAAWGRLVGTAMPYIFPHAVLSSPGIYAFFGAAAQLGGVVRMTISLTVILMEATSNITLGLPLMLIMVLAKWVGDIFNHGLYDIHIELQSVPLLNWDPPPLSTTIRAMEVMAHPVVTFNVVERVGRIIDVLKDPRMNHNGFPVVDPYVPNGLTFGIFRGTILRSQLIILLKCKAFSVWPNLYDPHVPVSIEDFRDNYPRYPDVNDLEISELEKDCMIDLRQFMNPSPYTVSKEASLPRIFRLFRALGLRHLVVIDDSNKVIGIVTRKDLARYRICTKNGKVGIEELHISYN</sequence>
<proteinExistence type="inferred from homology"/>
<evidence type="ECO:0000256" key="4">
    <source>
        <dbReference type="ARBA" id="ARBA00022737"/>
    </source>
</evidence>
<dbReference type="Proteomes" id="UP000694845">
    <property type="component" value="Unplaced"/>
</dbReference>
<dbReference type="Gene3D" id="3.10.580.10">
    <property type="entry name" value="CBS-domain"/>
    <property type="match status" value="1"/>
</dbReference>